<name>A0AAD4UX30_PRUDU</name>
<sequence>MWNRDFVMRCFNGEEAQTILSLPTNRWHYEDKMIWHFTAPEDYSGRFGYVVALDLQKNGKLGRKAEVKVVVIVDKRASRGGRRLQNCEPSYGKATRMR</sequence>
<organism evidence="1 2">
    <name type="scientific">Prunus dulcis</name>
    <name type="common">Almond</name>
    <name type="synonym">Amygdalus dulcis</name>
    <dbReference type="NCBI Taxonomy" id="3755"/>
    <lineage>
        <taxon>Eukaryota</taxon>
        <taxon>Viridiplantae</taxon>
        <taxon>Streptophyta</taxon>
        <taxon>Embryophyta</taxon>
        <taxon>Tracheophyta</taxon>
        <taxon>Spermatophyta</taxon>
        <taxon>Magnoliopsida</taxon>
        <taxon>eudicotyledons</taxon>
        <taxon>Gunneridae</taxon>
        <taxon>Pentapetalae</taxon>
        <taxon>rosids</taxon>
        <taxon>fabids</taxon>
        <taxon>Rosales</taxon>
        <taxon>Rosaceae</taxon>
        <taxon>Amygdaloideae</taxon>
        <taxon>Amygdaleae</taxon>
        <taxon>Prunus</taxon>
    </lineage>
</organism>
<dbReference type="Proteomes" id="UP001054821">
    <property type="component" value="Chromosome 8"/>
</dbReference>
<accession>A0AAD4UX30</accession>
<evidence type="ECO:0000313" key="1">
    <source>
        <dbReference type="EMBL" id="KAI5313888.1"/>
    </source>
</evidence>
<gene>
    <name evidence="1" type="ORF">L3X38_043064</name>
</gene>
<evidence type="ECO:0000313" key="2">
    <source>
        <dbReference type="Proteomes" id="UP001054821"/>
    </source>
</evidence>
<dbReference type="AlphaFoldDB" id="A0AAD4UX30"/>
<dbReference type="EMBL" id="JAJFAZ020000008">
    <property type="protein sequence ID" value="KAI5313888.1"/>
    <property type="molecule type" value="Genomic_DNA"/>
</dbReference>
<protein>
    <submittedName>
        <fullName evidence="1">Uncharacterized protein</fullName>
    </submittedName>
</protein>
<keyword evidence="2" id="KW-1185">Reference proteome</keyword>
<reference evidence="1 2" key="1">
    <citation type="journal article" date="2022" name="G3 (Bethesda)">
        <title>Whole-genome sequence and methylome profiling of the almond [Prunus dulcis (Mill.) D.A. Webb] cultivar 'Nonpareil'.</title>
        <authorList>
            <person name="D'Amico-Willman K.M."/>
            <person name="Ouma W.Z."/>
            <person name="Meulia T."/>
            <person name="Sideli G.M."/>
            <person name="Gradziel T.M."/>
            <person name="Fresnedo-Ramirez J."/>
        </authorList>
    </citation>
    <scope>NUCLEOTIDE SEQUENCE [LARGE SCALE GENOMIC DNA]</scope>
    <source>
        <strain evidence="1">Clone GOH B32 T37-40</strain>
    </source>
</reference>
<comment type="caution">
    <text evidence="1">The sequence shown here is derived from an EMBL/GenBank/DDBJ whole genome shotgun (WGS) entry which is preliminary data.</text>
</comment>
<proteinExistence type="predicted"/>